<organism evidence="2 3">
    <name type="scientific">Steinernema glaseri</name>
    <dbReference type="NCBI Taxonomy" id="37863"/>
    <lineage>
        <taxon>Eukaryota</taxon>
        <taxon>Metazoa</taxon>
        <taxon>Ecdysozoa</taxon>
        <taxon>Nematoda</taxon>
        <taxon>Chromadorea</taxon>
        <taxon>Rhabditida</taxon>
        <taxon>Tylenchina</taxon>
        <taxon>Panagrolaimomorpha</taxon>
        <taxon>Strongyloidoidea</taxon>
        <taxon>Steinernematidae</taxon>
        <taxon>Steinernema</taxon>
    </lineage>
</organism>
<feature type="chain" id="PRO_5009314913" evidence="1">
    <location>
        <begin position="22"/>
        <end position="97"/>
    </location>
</feature>
<proteinExistence type="predicted"/>
<protein>
    <submittedName>
        <fullName evidence="3">SCP domain-containing protein</fullName>
    </submittedName>
</protein>
<evidence type="ECO:0000313" key="3">
    <source>
        <dbReference type="WBParaSite" id="L893_g7219.t1"/>
    </source>
</evidence>
<keyword evidence="2" id="KW-1185">Reference proteome</keyword>
<accession>A0A1I8AME3</accession>
<dbReference type="WBParaSite" id="L893_g7219.t1">
    <property type="protein sequence ID" value="L893_g7219.t1"/>
    <property type="gene ID" value="L893_g7219"/>
</dbReference>
<reference evidence="3" key="1">
    <citation type="submission" date="2016-11" db="UniProtKB">
        <authorList>
            <consortium name="WormBaseParasite"/>
        </authorList>
    </citation>
    <scope>IDENTIFICATION</scope>
</reference>
<dbReference type="Proteomes" id="UP000095287">
    <property type="component" value="Unplaced"/>
</dbReference>
<evidence type="ECO:0000256" key="1">
    <source>
        <dbReference type="SAM" id="SignalP"/>
    </source>
</evidence>
<evidence type="ECO:0000313" key="2">
    <source>
        <dbReference type="Proteomes" id="UP000095287"/>
    </source>
</evidence>
<feature type="signal peptide" evidence="1">
    <location>
        <begin position="1"/>
        <end position="21"/>
    </location>
</feature>
<dbReference type="AlphaFoldDB" id="A0A1I8AME3"/>
<keyword evidence="1" id="KW-0732">Signal</keyword>
<name>A0A1I8AME3_9BILA</name>
<sequence length="97" mass="10969">MNPRCVFLCGVLLFFCQLSEGCVSMRQRFDGHPNGSALGVLSTYYQNLTDSLRAATKQNVSEQRGYQGDCEEKHFEEVFDQRVRICQGGFLASHITK</sequence>